<feature type="region of interest" description="Disordered" evidence="1">
    <location>
        <begin position="330"/>
        <end position="353"/>
    </location>
</feature>
<dbReference type="EMBL" id="CAMXCT020002360">
    <property type="protein sequence ID" value="CAL1151001.1"/>
    <property type="molecule type" value="Genomic_DNA"/>
</dbReference>
<protein>
    <submittedName>
        <fullName evidence="5">Retrovirus-related Pol polyprotein from transposon RE1 (Retro element 1) (AtRE1)</fullName>
    </submittedName>
</protein>
<reference evidence="3" key="1">
    <citation type="submission" date="2022-10" db="EMBL/GenBank/DDBJ databases">
        <authorList>
            <person name="Chen Y."/>
            <person name="Dougan E. K."/>
            <person name="Chan C."/>
            <person name="Rhodes N."/>
            <person name="Thang M."/>
        </authorList>
    </citation>
    <scope>NUCLEOTIDE SEQUENCE</scope>
</reference>
<feature type="compositionally biased region" description="Polar residues" evidence="1">
    <location>
        <begin position="1958"/>
        <end position="1968"/>
    </location>
</feature>
<dbReference type="EMBL" id="CAMXCT010002360">
    <property type="protein sequence ID" value="CAI3997626.1"/>
    <property type="molecule type" value="Genomic_DNA"/>
</dbReference>
<feature type="compositionally biased region" description="Basic residues" evidence="1">
    <location>
        <begin position="1257"/>
        <end position="1269"/>
    </location>
</feature>
<comment type="caution">
    <text evidence="3">The sequence shown here is derived from an EMBL/GenBank/DDBJ whole genome shotgun (WGS) entry which is preliminary data.</text>
</comment>
<dbReference type="Proteomes" id="UP001152797">
    <property type="component" value="Unassembled WGS sequence"/>
</dbReference>
<gene>
    <name evidence="3" type="ORF">C1SCF055_LOCUS23988</name>
</gene>
<feature type="compositionally biased region" description="Gly residues" evidence="1">
    <location>
        <begin position="441"/>
        <end position="450"/>
    </location>
</feature>
<feature type="region of interest" description="Disordered" evidence="1">
    <location>
        <begin position="1901"/>
        <end position="1920"/>
    </location>
</feature>
<evidence type="ECO:0000313" key="5">
    <source>
        <dbReference type="EMBL" id="CAL4784938.1"/>
    </source>
</evidence>
<organism evidence="3">
    <name type="scientific">Cladocopium goreaui</name>
    <dbReference type="NCBI Taxonomy" id="2562237"/>
    <lineage>
        <taxon>Eukaryota</taxon>
        <taxon>Sar</taxon>
        <taxon>Alveolata</taxon>
        <taxon>Dinophyceae</taxon>
        <taxon>Suessiales</taxon>
        <taxon>Symbiodiniaceae</taxon>
        <taxon>Cladocopium</taxon>
    </lineage>
</organism>
<reference evidence="4" key="2">
    <citation type="submission" date="2024-04" db="EMBL/GenBank/DDBJ databases">
        <authorList>
            <person name="Chen Y."/>
            <person name="Shah S."/>
            <person name="Dougan E. K."/>
            <person name="Thang M."/>
            <person name="Chan C."/>
        </authorList>
    </citation>
    <scope>NUCLEOTIDE SEQUENCE [LARGE SCALE GENOMIC DNA]</scope>
</reference>
<sequence>MDEDYTSYADEWDGHGDDYGEGEEEGSDHETDPDAGLESEDVEGEVEDGSQQPREGEEPAGQAPSSPPVRHGKNGPRSTSSVSGSSARGAGGSHHSQTRSLAYSPSPGPSDPPSGSRDKGTDKDKKDPSDSKSGDRKRPRGNLPPAPVFTGDVKTDPKCFKKYVGKVDSYVELARMIIDDKEIGLRLHAALDGAAADYLEDVPAKTFGGESGWKILMKVLKDKFDQPRMQKVGSAMKSFFKLQLGNNCTMREACDMLDKAHRQCRDTGLTVPDAILIHWFFEHAHISQERQANLLLRTNGEYNWKLIKQAVELLYPNVYVGRGGYSYGNRGPPGKGRSAHEAHATGEPGDIPTWDATEDQLEGWLYENDPVEALAEVELCQGLPEEVSRELHQVFATHRENRQKLAKAVKARGFYVSGGNNSGKGKKGKSGKPSSFKPKGGKGAKGGGKARGMSLDELKAVTACADCEQIGHWKGDPECPKQKRGAHEAAETMAVKRSGMAKMKNIRAVRRTSTLRPYGIPHYIDSDLFSGSYIVLDLYTRRGSIIIAELYVTEESYEEAKQITRHINALKRKSAGEKAKPVQYDSVREEMKKELESDDFLAGVHNVKQIIEAKTQNLITDSDAASAVCEAVRHYKTEPFSEPGSAFALLKDKSKGPDIESLRSSRRTFMTRRVHWEDNFEDEEMIPDVVMDRQVRSLTRRTPTVQDGRSYLTIDTACENTVCGMNVVKVITQRFFAEFGVVPKLEAENEKYCFGPGDPIPSTQRLSLPIGIMGHPMIIKTSVIELEPGRPDVPFLAGQDWLLFVQAIIDVGNGILRMPQIGIEAPLLIDRTGHLVVAIDEFPKGGWPSSLVSTSVTYEGALFKLSDEICPPSHRETYSSSRFDVVRQQVKKAPNYHYEPNQDEFNLDLPRGPCVVPSDYWEFKFEKGIYIRHHCRPRRHLFTPEEDAASGPELNILSDERVTNIFGLLEPLQDVWKLNGELNKQALRHPWVGQTIFYVHGKPPKLDDLEIHPHDGLEVVFPDGISHVVAVKSLTSLQGHKKIQHFDMAAKPELFEHIEHFNVNIVFKEVKNYMGKTLRSWARMVMAIGRLWSLVARWTNLNKAIREFKHRSPALVNYMEALMRHSSEMPATIPPTTTKAAGQTSKVLMPTYPLAIPNCPHEVEAARRLGNAHGRFQECMDCGLIRKALTKDYTVPISKEKVVVYPYLHGYRQTPGAKATKFVLEPKEVAYYGNLENCYSLSSSQASGVSINEVVNKKKAPKAKPKSTSKRSSEGNTEEISVGEWEDALMVDDRAAQAKMTSSTWPRRTFGYDIIEIFGGTSMVSLRAGRNWNLRVLQPIDIRYGVDLRSRRCRRWLLKMLDVWNPRLALVEYPCTPWTILQRNCNYRDNMEELYARQEADRPFLKLCKEVFKSQRRRGGHALCENPATADSQHQPETVELREEFYETTSCLCQFGMVSARGWPMKKRVRFIATHKHMTDSLNAHCPGDHQHDPVAGRDTAASAAYTPDLADAICRAYLEIIEEEDFGRKHTWETYEPRRSYFVDVDRTEDKWRPLFDLVQEQLARKAKRVRPGMTECHRASVLMTNEDHIIIETEYIPDAQAPRERFVYPVRWAIFILGHAPGEPKEPSPAAPPPRQPFEEGPPAEDLLLPALQQEGLVRQDFAGECWFVGPPLTSGQKKLAPALVRMHRNLGHPRKEDFVRALAQQDRLEQDALVLARRLRCATCERTRRPLPPRPSSLKSTPAFNTKLSLDFVYLHDSNGEKFHYLHILDPAGAFNVFALVKLDRDGSFEGVFYEKLTDLGLNLDYIPAEAHWQAGDVEAFNRAFRNVANKLIDEYQIQGEQDMRMLGASVAASRRFMDSNEMNNYVFALKYGPAFGTELWPVSEEDLQWLEDNMPEEFYDERGDPPLPDDIPPDALHEEFVIPPYDDEVEMAEELRPAEVQQVPPELAQPPDPMQTSPAPSDATQPHPESPLLTRAPGTPVGGLLQNALREPDPKRQRLGLTPPASSVAVPDSDEDVGSVESQRPAHETESMPDAEIKSALVTALSKDKWELSDDGQWLVRRHHLPRRQLFSPLEVPGLPVQAQRLGSERHTRYRYVNYMSSFDQKSVDVMSKDPNETPHSWSDTWRGNGLETAMHCDWTGSTWFRVVAAAKKIKGRRVSMTRKEQKALDREIPYHLIPEDEREAYHEALCKEWSTWERYAAVKVLDKAASEAVEKYVDKNRILDTRVCYRNKNAAFPWMPPKHKARLVCRGDRDPDITSLRRDAPTMSRMAMMVLLQVAAAMPGWFLFNADITGAFLQGDQSLSSRKEALYLRQPREGLPGLQKGQLMLVVRGIFGLANSPRLFWRHLRDTLLKIGFRQSTLDRAVFFYYKEERLVLVLGAHVDDLLGTGQPGAADEVLAELRATFDFGAWADSREDEVLEYGGKQIRKLADGTVLLNQEKFIRATSVTAIPKWRTSTPNSNLLKSEMTELRSVGGCLHWVVGQTRPDLAAGTSLHMSGTPTVTNLLELNKLLKVCSVEGDVASLVDWRSHKIKRQCRSTLAAETMSLDAAVDSGLYTRELLAEMLVADYVPAQSGRLPPDFLPMHAATDCRSLYDLLVKDGSLSTTQEKRLAIDLGGLRETAAEFDEQCEQLTETYKWVDTKSQLADHLTKPKPPMLLRELLDKGKIALQTIESTDSHEL</sequence>
<proteinExistence type="predicted"/>
<accession>A0A9P1G2Z2</accession>
<evidence type="ECO:0000313" key="3">
    <source>
        <dbReference type="EMBL" id="CAI3997626.1"/>
    </source>
</evidence>
<feature type="region of interest" description="Disordered" evidence="1">
    <location>
        <begin position="416"/>
        <end position="451"/>
    </location>
</feature>
<evidence type="ECO:0000313" key="4">
    <source>
        <dbReference type="EMBL" id="CAL1151001.1"/>
    </source>
</evidence>
<evidence type="ECO:0000256" key="1">
    <source>
        <dbReference type="SAM" id="MobiDB-lite"/>
    </source>
</evidence>
<feature type="region of interest" description="Disordered" evidence="1">
    <location>
        <begin position="1948"/>
        <end position="2040"/>
    </location>
</feature>
<feature type="compositionally biased region" description="Pro residues" evidence="1">
    <location>
        <begin position="1629"/>
        <end position="1638"/>
    </location>
</feature>
<dbReference type="Pfam" id="PF07727">
    <property type="entry name" value="RVT_2"/>
    <property type="match status" value="1"/>
</dbReference>
<feature type="region of interest" description="Disordered" evidence="1">
    <location>
        <begin position="1257"/>
        <end position="1279"/>
    </location>
</feature>
<dbReference type="OrthoDB" id="3751033at2759"/>
<feature type="compositionally biased region" description="Low complexity" evidence="1">
    <location>
        <begin position="77"/>
        <end position="88"/>
    </location>
</feature>
<dbReference type="EMBL" id="CAMXCT030002360">
    <property type="protein sequence ID" value="CAL4784938.1"/>
    <property type="molecule type" value="Genomic_DNA"/>
</dbReference>
<evidence type="ECO:0000313" key="6">
    <source>
        <dbReference type="Proteomes" id="UP001152797"/>
    </source>
</evidence>
<feature type="region of interest" description="Disordered" evidence="1">
    <location>
        <begin position="1624"/>
        <end position="1646"/>
    </location>
</feature>
<feature type="compositionally biased region" description="Acidic residues" evidence="1">
    <location>
        <begin position="19"/>
        <end position="48"/>
    </location>
</feature>
<feature type="compositionally biased region" description="Basic and acidic residues" evidence="1">
    <location>
        <begin position="116"/>
        <end position="136"/>
    </location>
</feature>
<feature type="domain" description="Reverse transcriptase Ty1/copia-type" evidence="2">
    <location>
        <begin position="2225"/>
        <end position="2437"/>
    </location>
</feature>
<keyword evidence="6" id="KW-1185">Reference proteome</keyword>
<feature type="region of interest" description="Disordered" evidence="1">
    <location>
        <begin position="1"/>
        <end position="151"/>
    </location>
</feature>
<name>A0A9P1G2Z2_9DINO</name>
<evidence type="ECO:0000259" key="2">
    <source>
        <dbReference type="Pfam" id="PF07727"/>
    </source>
</evidence>
<dbReference type="InterPro" id="IPR013103">
    <property type="entry name" value="RVT_2"/>
</dbReference>